<evidence type="ECO:0000256" key="5">
    <source>
        <dbReference type="ARBA" id="ARBA00023274"/>
    </source>
</evidence>
<dbReference type="NCBIfam" id="TIGR00029">
    <property type="entry name" value="S20"/>
    <property type="match status" value="1"/>
</dbReference>
<evidence type="ECO:0000256" key="1">
    <source>
        <dbReference type="ARBA" id="ARBA00007634"/>
    </source>
</evidence>
<dbReference type="PANTHER" id="PTHR33398:SF1">
    <property type="entry name" value="SMALL RIBOSOMAL SUBUNIT PROTEIN BS20C"/>
    <property type="match status" value="1"/>
</dbReference>
<keyword evidence="2" id="KW-0699">rRNA-binding</keyword>
<dbReference type="AlphaFoldDB" id="A0A2H0W0G2"/>
<evidence type="ECO:0000256" key="6">
    <source>
        <dbReference type="ARBA" id="ARBA00035136"/>
    </source>
</evidence>
<dbReference type="Pfam" id="PF01649">
    <property type="entry name" value="Ribosomal_S20p"/>
    <property type="match status" value="1"/>
</dbReference>
<evidence type="ECO:0000313" key="10">
    <source>
        <dbReference type="Proteomes" id="UP000230935"/>
    </source>
</evidence>
<protein>
    <recommendedName>
        <fullName evidence="6">Small ribosomal subunit protein bS20</fullName>
    </recommendedName>
    <alternativeName>
        <fullName evidence="7">30S ribosomal protein S20</fullName>
    </alternativeName>
</protein>
<proteinExistence type="inferred from homology"/>
<dbReference type="GO" id="GO:0070181">
    <property type="term" value="F:small ribosomal subunit rRNA binding"/>
    <property type="evidence" value="ECO:0007669"/>
    <property type="project" value="TreeGrafter"/>
</dbReference>
<dbReference type="Gene3D" id="1.20.58.110">
    <property type="entry name" value="Ribosomal protein S20"/>
    <property type="match status" value="1"/>
</dbReference>
<keyword evidence="3" id="KW-0694">RNA-binding</keyword>
<evidence type="ECO:0000256" key="3">
    <source>
        <dbReference type="ARBA" id="ARBA00022884"/>
    </source>
</evidence>
<dbReference type="Proteomes" id="UP000230935">
    <property type="component" value="Unassembled WGS sequence"/>
</dbReference>
<keyword evidence="4 9" id="KW-0689">Ribosomal protein</keyword>
<dbReference type="InterPro" id="IPR002583">
    <property type="entry name" value="Ribosomal_bS20"/>
</dbReference>
<dbReference type="SUPFAM" id="SSF46992">
    <property type="entry name" value="Ribosomal protein S20"/>
    <property type="match status" value="1"/>
</dbReference>
<evidence type="ECO:0000313" key="9">
    <source>
        <dbReference type="EMBL" id="PIS04834.1"/>
    </source>
</evidence>
<feature type="region of interest" description="Disordered" evidence="8">
    <location>
        <begin position="59"/>
        <end position="82"/>
    </location>
</feature>
<reference evidence="10" key="1">
    <citation type="submission" date="2017-09" db="EMBL/GenBank/DDBJ databases">
        <title>Depth-based differentiation of microbial function through sediment-hosted aquifers and enrichment of novel symbionts in the deep terrestrial subsurface.</title>
        <authorList>
            <person name="Probst A.J."/>
            <person name="Ladd B."/>
            <person name="Jarett J.K."/>
            <person name="Geller-Mcgrath D.E."/>
            <person name="Sieber C.M.K."/>
            <person name="Emerson J.B."/>
            <person name="Anantharaman K."/>
            <person name="Thomas B.C."/>
            <person name="Malmstrom R."/>
            <person name="Stieglmeier M."/>
            <person name="Klingl A."/>
            <person name="Woyke T."/>
            <person name="Ryan C.M."/>
            <person name="Banfield J.F."/>
        </authorList>
    </citation>
    <scope>NUCLEOTIDE SEQUENCE [LARGE SCALE GENOMIC DNA]</scope>
</reference>
<evidence type="ECO:0000256" key="4">
    <source>
        <dbReference type="ARBA" id="ARBA00022980"/>
    </source>
</evidence>
<evidence type="ECO:0000256" key="2">
    <source>
        <dbReference type="ARBA" id="ARBA00022730"/>
    </source>
</evidence>
<sequence>MKDLRQSQARASRNKQAKENIAYLLKRVQKSVEANDLTKAEEYVKQAVKAIDRAVQKGVMKKNTGARKKSRLIKSAKPQAKK</sequence>
<dbReference type="GO" id="GO:0006412">
    <property type="term" value="P:translation"/>
    <property type="evidence" value="ECO:0007669"/>
    <property type="project" value="InterPro"/>
</dbReference>
<gene>
    <name evidence="9" type="primary">rpsT</name>
    <name evidence="9" type="ORF">COT81_04220</name>
</gene>
<dbReference type="GO" id="GO:0015935">
    <property type="term" value="C:small ribosomal subunit"/>
    <property type="evidence" value="ECO:0007669"/>
    <property type="project" value="TreeGrafter"/>
</dbReference>
<feature type="compositionally biased region" description="Basic residues" evidence="8">
    <location>
        <begin position="64"/>
        <end position="82"/>
    </location>
</feature>
<comment type="similarity">
    <text evidence="1">Belongs to the bacterial ribosomal protein bS20 family.</text>
</comment>
<evidence type="ECO:0000256" key="7">
    <source>
        <dbReference type="ARBA" id="ARBA00035343"/>
    </source>
</evidence>
<accession>A0A2H0W0G2</accession>
<dbReference type="PANTHER" id="PTHR33398">
    <property type="entry name" value="30S RIBOSOMAL PROTEIN S20"/>
    <property type="match status" value="1"/>
</dbReference>
<dbReference type="GO" id="GO:0003735">
    <property type="term" value="F:structural constituent of ribosome"/>
    <property type="evidence" value="ECO:0007669"/>
    <property type="project" value="InterPro"/>
</dbReference>
<dbReference type="InterPro" id="IPR036510">
    <property type="entry name" value="Ribosomal_bS20_sf"/>
</dbReference>
<name>A0A2H0W0G2_9BACT</name>
<organism evidence="9 10">
    <name type="scientific">Candidatus Buchananbacteria bacterium CG10_big_fil_rev_8_21_14_0_10_42_9</name>
    <dbReference type="NCBI Taxonomy" id="1974526"/>
    <lineage>
        <taxon>Bacteria</taxon>
        <taxon>Candidatus Buchananiibacteriota</taxon>
    </lineage>
</organism>
<comment type="caution">
    <text evidence="9">The sequence shown here is derived from an EMBL/GenBank/DDBJ whole genome shotgun (WGS) entry which is preliminary data.</text>
</comment>
<evidence type="ECO:0000256" key="8">
    <source>
        <dbReference type="SAM" id="MobiDB-lite"/>
    </source>
</evidence>
<dbReference type="EMBL" id="PEZZ01000034">
    <property type="protein sequence ID" value="PIS04834.1"/>
    <property type="molecule type" value="Genomic_DNA"/>
</dbReference>
<keyword evidence="5" id="KW-0687">Ribonucleoprotein</keyword>